<feature type="region of interest" description="Disordered" evidence="1">
    <location>
        <begin position="83"/>
        <end position="125"/>
    </location>
</feature>
<sequence>MNHPTPGTDGTLDDDGTAATDTGELLREAFSEAAYAFTPPPVPLAAIERDGRRRRRLRRATTLSSGCALLLAPLMVLAFRPDGPSESVQPMSPPATAPRTTPSPTPTGPPAGKVRLVTPGERVTSEDGTEFWLTADGKHWRQPDPDTGALTLEEFRSVVDGNLDTTEPGISMQGGGGISDGYLVSGLFYGVRSAAARVEITTFDGKAVGGTVLRLKGNTSWGVWYGEVEVPEKLKHSLDFRDPVDKVTVYGTDGEVLAEMDFGI</sequence>
<reference evidence="2 3" key="1">
    <citation type="journal article" date="2010" name="ChemBioChem">
        <title>Cloning and characterization of the biosynthetic gene cluster of 16-membered macrolide antibiotic FD-891: involvement of a dual functional cytochrome P450 monooxygenase catalyzing epoxidation and hydroxylation.</title>
        <authorList>
            <person name="Kudo F."/>
            <person name="Motegi A."/>
            <person name="Mizoue K."/>
            <person name="Eguchi T."/>
        </authorList>
    </citation>
    <scope>NUCLEOTIDE SEQUENCE [LARGE SCALE GENOMIC DNA]</scope>
    <source>
        <strain evidence="2 3">A-8890</strain>
    </source>
</reference>
<organism evidence="2 3">
    <name type="scientific">Streptomyces graminofaciens</name>
    <dbReference type="NCBI Taxonomy" id="68212"/>
    <lineage>
        <taxon>Bacteria</taxon>
        <taxon>Bacillati</taxon>
        <taxon>Actinomycetota</taxon>
        <taxon>Actinomycetes</taxon>
        <taxon>Kitasatosporales</taxon>
        <taxon>Streptomycetaceae</taxon>
        <taxon>Streptomyces</taxon>
    </lineage>
</organism>
<evidence type="ECO:0000256" key="1">
    <source>
        <dbReference type="SAM" id="MobiDB-lite"/>
    </source>
</evidence>
<feature type="compositionally biased region" description="Pro residues" evidence="1">
    <location>
        <begin position="91"/>
        <end position="109"/>
    </location>
</feature>
<dbReference type="Proteomes" id="UP001321542">
    <property type="component" value="Chromosome"/>
</dbReference>
<reference evidence="2 3" key="2">
    <citation type="journal article" date="2023" name="ChemBioChem">
        <title>Acyltransferase Domain Exchange between Two Independent Type I Polyketide Synthases in the Same Producer Strain of Macrolide Antibiotics.</title>
        <authorList>
            <person name="Kudo F."/>
            <person name="Kishikawa K."/>
            <person name="Tsuboi K."/>
            <person name="Kido T."/>
            <person name="Usui T."/>
            <person name="Hashimoto J."/>
            <person name="Shin-Ya K."/>
            <person name="Miyanaga A."/>
            <person name="Eguchi T."/>
        </authorList>
    </citation>
    <scope>NUCLEOTIDE SEQUENCE [LARGE SCALE GENOMIC DNA]</scope>
    <source>
        <strain evidence="2 3">A-8890</strain>
    </source>
</reference>
<evidence type="ECO:0000313" key="2">
    <source>
        <dbReference type="EMBL" id="BBC34848.1"/>
    </source>
</evidence>
<protein>
    <submittedName>
        <fullName evidence="2">Uncharacterized protein</fullName>
    </submittedName>
</protein>
<accession>A0ABN5VNZ3</accession>
<keyword evidence="3" id="KW-1185">Reference proteome</keyword>
<proteinExistence type="predicted"/>
<gene>
    <name evidence="2" type="ORF">SGFS_061420</name>
</gene>
<dbReference type="RefSeq" id="WP_286254904.1">
    <property type="nucleotide sequence ID" value="NZ_AP018448.1"/>
</dbReference>
<evidence type="ECO:0000313" key="3">
    <source>
        <dbReference type="Proteomes" id="UP001321542"/>
    </source>
</evidence>
<dbReference type="EMBL" id="AP018448">
    <property type="protein sequence ID" value="BBC34848.1"/>
    <property type="molecule type" value="Genomic_DNA"/>
</dbReference>
<name>A0ABN5VNZ3_9ACTN</name>